<dbReference type="PANTHER" id="PTHR11082:SF31">
    <property type="entry name" value="TRNA-DIHYDROURIDINE(20A_20B) SYNTHASE [NAD(P)+]-LIKE"/>
    <property type="match status" value="1"/>
</dbReference>
<keyword evidence="2" id="KW-0285">Flavoprotein</keyword>
<dbReference type="FunCoup" id="D6WQ25">
    <property type="interactions" value="851"/>
</dbReference>
<evidence type="ECO:0000256" key="9">
    <source>
        <dbReference type="ARBA" id="ARBA00071722"/>
    </source>
</evidence>
<dbReference type="OrthoDB" id="9977870at2759"/>
<keyword evidence="5" id="KW-0819">tRNA processing</keyword>
<organism evidence="12 13">
    <name type="scientific">Tribolium castaneum</name>
    <name type="common">Red flour beetle</name>
    <dbReference type="NCBI Taxonomy" id="7070"/>
    <lineage>
        <taxon>Eukaryota</taxon>
        <taxon>Metazoa</taxon>
        <taxon>Ecdysozoa</taxon>
        <taxon>Arthropoda</taxon>
        <taxon>Hexapoda</taxon>
        <taxon>Insecta</taxon>
        <taxon>Pterygota</taxon>
        <taxon>Neoptera</taxon>
        <taxon>Endopterygota</taxon>
        <taxon>Coleoptera</taxon>
        <taxon>Polyphaga</taxon>
        <taxon>Cucujiformia</taxon>
        <taxon>Tenebrionidae</taxon>
        <taxon>Tenebrionidae incertae sedis</taxon>
        <taxon>Tribolium</taxon>
    </lineage>
</organism>
<dbReference type="GO" id="GO:0006397">
    <property type="term" value="P:mRNA processing"/>
    <property type="evidence" value="ECO:0007669"/>
    <property type="project" value="UniProtKB-KW"/>
</dbReference>
<gene>
    <name evidence="12" type="primary">AUGUSTUS-3.0.2_08984</name>
    <name evidence="12" type="ORF">TcasGA2_TC008984</name>
</gene>
<evidence type="ECO:0000313" key="13">
    <source>
        <dbReference type="Proteomes" id="UP000007266"/>
    </source>
</evidence>
<dbReference type="HOGENOM" id="CLU_013299_4_2_1"/>
<accession>D6WQ25</accession>
<dbReference type="InterPro" id="IPR018517">
    <property type="entry name" value="tRNA_hU_synthase_CS"/>
</dbReference>
<dbReference type="InParanoid" id="D6WQ25"/>
<keyword evidence="7" id="KW-0560">Oxidoreductase</keyword>
<dbReference type="FunFam" id="3.20.20.70:FF:000159">
    <property type="entry name" value="tRNA-dihydrouridine synthase 4"/>
    <property type="match status" value="1"/>
</dbReference>
<sequence length="401" mass="46159">MDQESDKILKHSTDVMQLFADKKIVKICAPMVRYSKLQFRNLVKSYNCDLCYTPMILADSFCKSGKARANEFTTNMNDTPLITQFAANKVYDFVGAAYMVSPFCDGVDLNCGCPQRWAKLQGLGCIMLEKPEVIYDLVKQCRNVIPKPFTVSVKLRLQKDLRRSVEICRQLEHCGVSFLTVHGRTPDQLTGEVNKEALNLIVGSVNVPVVANGGVKSLEDCLELQEKTNCKGVMVANGLLTNPTLFTESSVTTTDCIQRWLNICYNTTLDYRDINRLHTIPEKPKNLTFQCFHHHLVFMLEKILTRSEKRIFNNLQTFEDVLSYIKNKFNLAPQLYDTDDFNNVKLLEVDYGKRGEYYFEHKPKDENVEYDLFYDHESHGKYFKSKVEDDCNWSDIFLENG</sequence>
<dbReference type="SUPFAM" id="SSF51395">
    <property type="entry name" value="FMN-linked oxidoreductases"/>
    <property type="match status" value="1"/>
</dbReference>
<dbReference type="eggNOG" id="KOG2335">
    <property type="taxonomic scope" value="Eukaryota"/>
</dbReference>
<keyword evidence="6" id="KW-0521">NADP</keyword>
<feature type="domain" description="DUS-like FMN-binding" evidence="11">
    <location>
        <begin position="28"/>
        <end position="295"/>
    </location>
</feature>
<evidence type="ECO:0000256" key="6">
    <source>
        <dbReference type="ARBA" id="ARBA00022857"/>
    </source>
</evidence>
<evidence type="ECO:0000256" key="8">
    <source>
        <dbReference type="ARBA" id="ARBA00023027"/>
    </source>
</evidence>
<dbReference type="GO" id="GO:0102267">
    <property type="term" value="F:tRNA-dihydrouridine20b synthase activity"/>
    <property type="evidence" value="ECO:0007669"/>
    <property type="project" value="UniProtKB-ARBA"/>
</dbReference>
<dbReference type="Proteomes" id="UP000007266">
    <property type="component" value="Linkage group 7"/>
</dbReference>
<proteinExistence type="predicted"/>
<keyword evidence="4" id="KW-0507">mRNA processing</keyword>
<dbReference type="CDD" id="cd02801">
    <property type="entry name" value="DUS_like_FMN"/>
    <property type="match status" value="1"/>
</dbReference>
<keyword evidence="3" id="KW-0288">FMN</keyword>
<dbReference type="AlphaFoldDB" id="D6WQ25"/>
<dbReference type="GO" id="GO:0017150">
    <property type="term" value="F:tRNA dihydrouridine synthase activity"/>
    <property type="evidence" value="ECO:0000318"/>
    <property type="project" value="GO_Central"/>
</dbReference>
<evidence type="ECO:0000256" key="7">
    <source>
        <dbReference type="ARBA" id="ARBA00023002"/>
    </source>
</evidence>
<evidence type="ECO:0000256" key="4">
    <source>
        <dbReference type="ARBA" id="ARBA00022664"/>
    </source>
</evidence>
<evidence type="ECO:0000256" key="1">
    <source>
        <dbReference type="ARBA" id="ARBA00001917"/>
    </source>
</evidence>
<name>D6WQ25_TRICA</name>
<dbReference type="InterPro" id="IPR013785">
    <property type="entry name" value="Aldolase_TIM"/>
</dbReference>
<protein>
    <recommendedName>
        <fullName evidence="9">tRNA-dihydrouridine(20a/20b) synthase [NAD(P)+]</fullName>
    </recommendedName>
    <alternativeName>
        <fullName evidence="10">tRNA-dihydrouridine synthase 4</fullName>
    </alternativeName>
</protein>
<dbReference type="STRING" id="7070.D6WQ25"/>
<dbReference type="PANTHER" id="PTHR11082">
    <property type="entry name" value="TRNA-DIHYDROURIDINE SYNTHASE"/>
    <property type="match status" value="1"/>
</dbReference>
<dbReference type="PROSITE" id="PS01136">
    <property type="entry name" value="UPF0034"/>
    <property type="match status" value="1"/>
</dbReference>
<dbReference type="Pfam" id="PF01207">
    <property type="entry name" value="Dus"/>
    <property type="match status" value="1"/>
</dbReference>
<dbReference type="OMA" id="QRPHHDI"/>
<dbReference type="GO" id="GO:0050660">
    <property type="term" value="F:flavin adenine dinucleotide binding"/>
    <property type="evidence" value="ECO:0007669"/>
    <property type="project" value="InterPro"/>
</dbReference>
<evidence type="ECO:0000256" key="3">
    <source>
        <dbReference type="ARBA" id="ARBA00022643"/>
    </source>
</evidence>
<reference evidence="12 13" key="1">
    <citation type="journal article" date="2008" name="Nature">
        <title>The genome of the model beetle and pest Tribolium castaneum.</title>
        <authorList>
            <consortium name="Tribolium Genome Sequencing Consortium"/>
            <person name="Richards S."/>
            <person name="Gibbs R.A."/>
            <person name="Weinstock G.M."/>
            <person name="Brown S.J."/>
            <person name="Denell R."/>
            <person name="Beeman R.W."/>
            <person name="Gibbs R."/>
            <person name="Beeman R.W."/>
            <person name="Brown S.J."/>
            <person name="Bucher G."/>
            <person name="Friedrich M."/>
            <person name="Grimmelikhuijzen C.J."/>
            <person name="Klingler M."/>
            <person name="Lorenzen M."/>
            <person name="Richards S."/>
            <person name="Roth S."/>
            <person name="Schroder R."/>
            <person name="Tautz D."/>
            <person name="Zdobnov E.M."/>
            <person name="Muzny D."/>
            <person name="Gibbs R.A."/>
            <person name="Weinstock G.M."/>
            <person name="Attaway T."/>
            <person name="Bell S."/>
            <person name="Buhay C.J."/>
            <person name="Chandrabose M.N."/>
            <person name="Chavez D."/>
            <person name="Clerk-Blankenburg K.P."/>
            <person name="Cree A."/>
            <person name="Dao M."/>
            <person name="Davis C."/>
            <person name="Chacko J."/>
            <person name="Dinh H."/>
            <person name="Dugan-Rocha S."/>
            <person name="Fowler G."/>
            <person name="Garner T.T."/>
            <person name="Garnes J."/>
            <person name="Gnirke A."/>
            <person name="Hawes A."/>
            <person name="Hernandez J."/>
            <person name="Hines S."/>
            <person name="Holder M."/>
            <person name="Hume J."/>
            <person name="Jhangiani S.N."/>
            <person name="Joshi V."/>
            <person name="Khan Z.M."/>
            <person name="Jackson L."/>
            <person name="Kovar C."/>
            <person name="Kowis A."/>
            <person name="Lee S."/>
            <person name="Lewis L.R."/>
            <person name="Margolis J."/>
            <person name="Morgan M."/>
            <person name="Nazareth L.V."/>
            <person name="Nguyen N."/>
            <person name="Okwuonu G."/>
            <person name="Parker D."/>
            <person name="Richards S."/>
            <person name="Ruiz S.J."/>
            <person name="Santibanez J."/>
            <person name="Savard J."/>
            <person name="Scherer S.E."/>
            <person name="Schneider B."/>
            <person name="Sodergren E."/>
            <person name="Tautz D."/>
            <person name="Vattahil S."/>
            <person name="Villasana D."/>
            <person name="White C.S."/>
            <person name="Wright R."/>
            <person name="Park Y."/>
            <person name="Beeman R.W."/>
            <person name="Lord J."/>
            <person name="Oppert B."/>
            <person name="Lorenzen M."/>
            <person name="Brown S."/>
            <person name="Wang L."/>
            <person name="Savard J."/>
            <person name="Tautz D."/>
            <person name="Richards S."/>
            <person name="Weinstock G."/>
            <person name="Gibbs R.A."/>
            <person name="Liu Y."/>
            <person name="Worley K."/>
            <person name="Weinstock G."/>
            <person name="Elsik C.G."/>
            <person name="Reese J.T."/>
            <person name="Elhaik E."/>
            <person name="Landan G."/>
            <person name="Graur D."/>
            <person name="Arensburger P."/>
            <person name="Atkinson P."/>
            <person name="Beeman R.W."/>
            <person name="Beidler J."/>
            <person name="Brown S.J."/>
            <person name="Demuth J.P."/>
            <person name="Drury D.W."/>
            <person name="Du Y.Z."/>
            <person name="Fujiwara H."/>
            <person name="Lorenzen M."/>
            <person name="Maselli V."/>
            <person name="Osanai M."/>
            <person name="Park Y."/>
            <person name="Robertson H.M."/>
            <person name="Tu Z."/>
            <person name="Wang J.J."/>
            <person name="Wang S."/>
            <person name="Richards S."/>
            <person name="Song H."/>
            <person name="Zhang L."/>
            <person name="Sodergren E."/>
            <person name="Werner D."/>
            <person name="Stanke M."/>
            <person name="Morgenstern B."/>
            <person name="Solovyev V."/>
            <person name="Kosarev P."/>
            <person name="Brown G."/>
            <person name="Chen H.C."/>
            <person name="Ermolaeva O."/>
            <person name="Hlavina W."/>
            <person name="Kapustin Y."/>
            <person name="Kiryutin B."/>
            <person name="Kitts P."/>
            <person name="Maglott D."/>
            <person name="Pruitt K."/>
            <person name="Sapojnikov V."/>
            <person name="Souvorov A."/>
            <person name="Mackey A.J."/>
            <person name="Waterhouse R.M."/>
            <person name="Wyder S."/>
            <person name="Zdobnov E.M."/>
            <person name="Zdobnov E.M."/>
            <person name="Wyder S."/>
            <person name="Kriventseva E.V."/>
            <person name="Kadowaki T."/>
            <person name="Bork P."/>
            <person name="Aranda M."/>
            <person name="Bao R."/>
            <person name="Beermann A."/>
            <person name="Berns N."/>
            <person name="Bolognesi R."/>
            <person name="Bonneton F."/>
            <person name="Bopp D."/>
            <person name="Brown S.J."/>
            <person name="Bucher G."/>
            <person name="Butts T."/>
            <person name="Chaumot A."/>
            <person name="Denell R.E."/>
            <person name="Ferrier D.E."/>
            <person name="Friedrich M."/>
            <person name="Gordon C.M."/>
            <person name="Jindra M."/>
            <person name="Klingler M."/>
            <person name="Lan Q."/>
            <person name="Lattorff H.M."/>
            <person name="Laudet V."/>
            <person name="von Levetsow C."/>
            <person name="Liu Z."/>
            <person name="Lutz R."/>
            <person name="Lynch J.A."/>
            <person name="da Fonseca R.N."/>
            <person name="Posnien N."/>
            <person name="Reuter R."/>
            <person name="Roth S."/>
            <person name="Savard J."/>
            <person name="Schinko J.B."/>
            <person name="Schmitt C."/>
            <person name="Schoppmeier M."/>
            <person name="Schroder R."/>
            <person name="Shippy T.D."/>
            <person name="Simonnet F."/>
            <person name="Marques-Souza H."/>
            <person name="Tautz D."/>
            <person name="Tomoyasu Y."/>
            <person name="Trauner J."/>
            <person name="Van der Zee M."/>
            <person name="Vervoort M."/>
            <person name="Wittkopp N."/>
            <person name="Wimmer E.A."/>
            <person name="Yang X."/>
            <person name="Jones A.K."/>
            <person name="Sattelle D.B."/>
            <person name="Ebert P.R."/>
            <person name="Nelson D."/>
            <person name="Scott J.G."/>
            <person name="Beeman R.W."/>
            <person name="Muthukrishnan S."/>
            <person name="Kramer K.J."/>
            <person name="Arakane Y."/>
            <person name="Beeman R.W."/>
            <person name="Zhu Q."/>
            <person name="Hogenkamp D."/>
            <person name="Dixit R."/>
            <person name="Oppert B."/>
            <person name="Jiang H."/>
            <person name="Zou Z."/>
            <person name="Marshall J."/>
            <person name="Elpidina E."/>
            <person name="Vinokurov K."/>
            <person name="Oppert C."/>
            <person name="Zou Z."/>
            <person name="Evans J."/>
            <person name="Lu Z."/>
            <person name="Zhao P."/>
            <person name="Sumathipala N."/>
            <person name="Altincicek B."/>
            <person name="Vilcinskas A."/>
            <person name="Williams M."/>
            <person name="Hultmark D."/>
            <person name="Hetru C."/>
            <person name="Jiang H."/>
            <person name="Grimmelikhuijzen C.J."/>
            <person name="Hauser F."/>
            <person name="Cazzamali G."/>
            <person name="Williamson M."/>
            <person name="Park Y."/>
            <person name="Li B."/>
            <person name="Tanaka Y."/>
            <person name="Predel R."/>
            <person name="Neupert S."/>
            <person name="Schachtner J."/>
            <person name="Verleyen P."/>
            <person name="Raible F."/>
            <person name="Bork P."/>
            <person name="Friedrich M."/>
            <person name="Walden K.K."/>
            <person name="Robertson H.M."/>
            <person name="Angeli S."/>
            <person name="Foret S."/>
            <person name="Bucher G."/>
            <person name="Schuetz S."/>
            <person name="Maleszka R."/>
            <person name="Wimmer E.A."/>
            <person name="Beeman R.W."/>
            <person name="Lorenzen M."/>
            <person name="Tomoyasu Y."/>
            <person name="Miller S.C."/>
            <person name="Grossmann D."/>
            <person name="Bucher G."/>
        </authorList>
    </citation>
    <scope>NUCLEOTIDE SEQUENCE [LARGE SCALE GENOMIC DNA]</scope>
    <source>
        <strain evidence="12 13">Georgia GA2</strain>
    </source>
</reference>
<evidence type="ECO:0000313" key="12">
    <source>
        <dbReference type="EMBL" id="EFA06141.2"/>
    </source>
</evidence>
<dbReference type="KEGG" id="tca:663296"/>
<dbReference type="GO" id="GO:0102266">
    <property type="term" value="F:tRNA-dihydrouridine20a synthase activity"/>
    <property type="evidence" value="ECO:0007669"/>
    <property type="project" value="UniProtKB-ARBA"/>
</dbReference>
<dbReference type="InterPro" id="IPR035587">
    <property type="entry name" value="DUS-like_FMN-bd"/>
</dbReference>
<evidence type="ECO:0000259" key="11">
    <source>
        <dbReference type="Pfam" id="PF01207"/>
    </source>
</evidence>
<comment type="cofactor">
    <cofactor evidence="1">
        <name>FMN</name>
        <dbReference type="ChEBI" id="CHEBI:58210"/>
    </cofactor>
</comment>
<dbReference type="Gene3D" id="3.20.20.70">
    <property type="entry name" value="Aldolase class I"/>
    <property type="match status" value="1"/>
</dbReference>
<evidence type="ECO:0000256" key="10">
    <source>
        <dbReference type="ARBA" id="ARBA00078338"/>
    </source>
</evidence>
<reference evidence="12 13" key="2">
    <citation type="journal article" date="2010" name="Nucleic Acids Res.">
        <title>BeetleBase in 2010: revisions to provide comprehensive genomic information for Tribolium castaneum.</title>
        <authorList>
            <person name="Kim H.S."/>
            <person name="Murphy T."/>
            <person name="Xia J."/>
            <person name="Caragea D."/>
            <person name="Park Y."/>
            <person name="Beeman R.W."/>
            <person name="Lorenzen M.D."/>
            <person name="Butcher S."/>
            <person name="Manak J.R."/>
            <person name="Brown S.J."/>
        </authorList>
    </citation>
    <scope>GENOME REANNOTATION</scope>
    <source>
        <strain evidence="12 13">Georgia GA2</strain>
    </source>
</reference>
<evidence type="ECO:0000256" key="2">
    <source>
        <dbReference type="ARBA" id="ARBA00022630"/>
    </source>
</evidence>
<dbReference type="EMBL" id="KQ971354">
    <property type="protein sequence ID" value="EFA06141.2"/>
    <property type="molecule type" value="Genomic_DNA"/>
</dbReference>
<evidence type="ECO:0000256" key="5">
    <source>
        <dbReference type="ARBA" id="ARBA00022694"/>
    </source>
</evidence>
<keyword evidence="8" id="KW-0520">NAD</keyword>
<keyword evidence="13" id="KW-1185">Reference proteome</keyword>